<comment type="caution">
    <text evidence="2">The sequence shown here is derived from an EMBL/GenBank/DDBJ whole genome shotgun (WGS) entry which is preliminary data.</text>
</comment>
<sequence>MQNNRIFVDGRLIDAAALTDSQWAQLITANRDSVKRRLVKCAWCWQEDHVAHWMKTYSKADGTRVVSHQAGANTDHPYQVLESDEHRATCDRVERVWTAEGGTAIREATAADGKTRSDVLLIGDRQISYEMQHSPFKQGYGASERTRRALAAGRDHVAWHTDSAAVAQASQVAMLRSDRAPLALIENPRYELRMVGGYRIPHVWKCTAREGYRCPAGRFSGCGVTHLGTEPAAISLDEFVRAAPTGEVVPVLPLDRRGFWTTATGYGLWLEHSRQAVRLDGALAAAARKTRHVAEGHSRPRSAGPVDASGCLIPPCRFCGEPASLRGAEGAPEHWSCRREQETRGDAA</sequence>
<proteinExistence type="predicted"/>
<evidence type="ECO:0008006" key="4">
    <source>
        <dbReference type="Google" id="ProtNLM"/>
    </source>
</evidence>
<feature type="region of interest" description="Disordered" evidence="1">
    <location>
        <begin position="325"/>
        <end position="348"/>
    </location>
</feature>
<keyword evidence="3" id="KW-1185">Reference proteome</keyword>
<dbReference type="Proteomes" id="UP001597058">
    <property type="component" value="Unassembled WGS sequence"/>
</dbReference>
<accession>A0ABW3XT30</accession>
<dbReference type="RefSeq" id="WP_381240500.1">
    <property type="nucleotide sequence ID" value="NZ_JBHSKH010000081.1"/>
</dbReference>
<name>A0ABW3XT30_9ACTN</name>
<evidence type="ECO:0000313" key="2">
    <source>
        <dbReference type="EMBL" id="MFD1312384.1"/>
    </source>
</evidence>
<gene>
    <name evidence="2" type="ORF">ACFQ5X_42205</name>
</gene>
<feature type="compositionally biased region" description="Basic and acidic residues" evidence="1">
    <location>
        <begin position="331"/>
        <end position="348"/>
    </location>
</feature>
<dbReference type="EMBL" id="JBHTMM010000117">
    <property type="protein sequence ID" value="MFD1312384.1"/>
    <property type="molecule type" value="Genomic_DNA"/>
</dbReference>
<evidence type="ECO:0000313" key="3">
    <source>
        <dbReference type="Proteomes" id="UP001597058"/>
    </source>
</evidence>
<protein>
    <recommendedName>
        <fullName evidence="4">Competence protein CoiA-like family protein</fullName>
    </recommendedName>
</protein>
<reference evidence="3" key="1">
    <citation type="journal article" date="2019" name="Int. J. Syst. Evol. Microbiol.">
        <title>The Global Catalogue of Microorganisms (GCM) 10K type strain sequencing project: providing services to taxonomists for standard genome sequencing and annotation.</title>
        <authorList>
            <consortium name="The Broad Institute Genomics Platform"/>
            <consortium name="The Broad Institute Genome Sequencing Center for Infectious Disease"/>
            <person name="Wu L."/>
            <person name="Ma J."/>
        </authorList>
    </citation>
    <scope>NUCLEOTIDE SEQUENCE [LARGE SCALE GENOMIC DNA]</scope>
    <source>
        <strain evidence="3">CGMCC 4.7020</strain>
    </source>
</reference>
<organism evidence="2 3">
    <name type="scientific">Streptomyces kaempferi</name>
    <dbReference type="NCBI Taxonomy" id="333725"/>
    <lineage>
        <taxon>Bacteria</taxon>
        <taxon>Bacillati</taxon>
        <taxon>Actinomycetota</taxon>
        <taxon>Actinomycetes</taxon>
        <taxon>Kitasatosporales</taxon>
        <taxon>Streptomycetaceae</taxon>
        <taxon>Streptomyces</taxon>
    </lineage>
</organism>
<evidence type="ECO:0000256" key="1">
    <source>
        <dbReference type="SAM" id="MobiDB-lite"/>
    </source>
</evidence>